<comment type="similarity">
    <text evidence="2 6">Belongs to the plant self-incompatibility (S1) protein family.</text>
</comment>
<name>A0A2P6QRV3_ROSCH</name>
<evidence type="ECO:0000256" key="6">
    <source>
        <dbReference type="RuleBase" id="RU367044"/>
    </source>
</evidence>
<dbReference type="AlphaFoldDB" id="A0A2P6QRV3"/>
<keyword evidence="4 6" id="KW-0964">Secreted</keyword>
<protein>
    <recommendedName>
        <fullName evidence="6">S-protein homolog</fullName>
    </recommendedName>
</protein>
<feature type="chain" id="PRO_5025082260" description="S-protein homolog" evidence="6">
    <location>
        <begin position="24"/>
        <end position="147"/>
    </location>
</feature>
<dbReference type="OMA" id="WHLRENK"/>
<keyword evidence="8" id="KW-1185">Reference proteome</keyword>
<gene>
    <name evidence="7" type="ORF">RchiOBHm_Chr4g0396791</name>
</gene>
<evidence type="ECO:0000256" key="3">
    <source>
        <dbReference type="ARBA" id="ARBA00022471"/>
    </source>
</evidence>
<comment type="caution">
    <text evidence="7">The sequence shown here is derived from an EMBL/GenBank/DDBJ whole genome shotgun (WGS) entry which is preliminary data.</text>
</comment>
<dbReference type="EMBL" id="PDCK01000042">
    <property type="protein sequence ID" value="PRQ36916.1"/>
    <property type="molecule type" value="Genomic_DNA"/>
</dbReference>
<evidence type="ECO:0000256" key="1">
    <source>
        <dbReference type="ARBA" id="ARBA00004613"/>
    </source>
</evidence>
<keyword evidence="5 6" id="KW-0732">Signal</keyword>
<dbReference type="GO" id="GO:0060320">
    <property type="term" value="P:rejection of self pollen"/>
    <property type="evidence" value="ECO:0007669"/>
    <property type="project" value="UniProtKB-KW"/>
</dbReference>
<evidence type="ECO:0000313" key="8">
    <source>
        <dbReference type="Proteomes" id="UP000238479"/>
    </source>
</evidence>
<sequence length="147" mass="17055">MAWFARNILLLCLLAFSVTACDALARVRVLITNEMSEYQGRPNVTITLHCRSRDDDLGVHQIPYLEKYEFSFHPSVVKNTVFECGVKWDGDCHSFVAYNKNRDRHKCRVCLWKIKPEAACMYNYGTKTYDCPEWGDWCQSSKVKCIA</sequence>
<organism evidence="7 8">
    <name type="scientific">Rosa chinensis</name>
    <name type="common">China rose</name>
    <dbReference type="NCBI Taxonomy" id="74649"/>
    <lineage>
        <taxon>Eukaryota</taxon>
        <taxon>Viridiplantae</taxon>
        <taxon>Streptophyta</taxon>
        <taxon>Embryophyta</taxon>
        <taxon>Tracheophyta</taxon>
        <taxon>Spermatophyta</taxon>
        <taxon>Magnoliopsida</taxon>
        <taxon>eudicotyledons</taxon>
        <taxon>Gunneridae</taxon>
        <taxon>Pentapetalae</taxon>
        <taxon>rosids</taxon>
        <taxon>fabids</taxon>
        <taxon>Rosales</taxon>
        <taxon>Rosaceae</taxon>
        <taxon>Rosoideae</taxon>
        <taxon>Rosoideae incertae sedis</taxon>
        <taxon>Rosa</taxon>
    </lineage>
</organism>
<accession>A0A2P6QRV3</accession>
<feature type="signal peptide" evidence="6">
    <location>
        <begin position="1"/>
        <end position="23"/>
    </location>
</feature>
<dbReference type="InterPro" id="IPR010264">
    <property type="entry name" value="Self-incomp_S1"/>
</dbReference>
<reference evidence="7 8" key="1">
    <citation type="journal article" date="2018" name="Nat. Genet.">
        <title>The Rosa genome provides new insights in the design of modern roses.</title>
        <authorList>
            <person name="Bendahmane M."/>
        </authorList>
    </citation>
    <scope>NUCLEOTIDE SEQUENCE [LARGE SCALE GENOMIC DNA]</scope>
    <source>
        <strain evidence="8">cv. Old Blush</strain>
    </source>
</reference>
<keyword evidence="3 6" id="KW-0713">Self-incompatibility</keyword>
<evidence type="ECO:0000313" key="7">
    <source>
        <dbReference type="EMBL" id="PRQ36916.1"/>
    </source>
</evidence>
<evidence type="ECO:0000256" key="5">
    <source>
        <dbReference type="ARBA" id="ARBA00022729"/>
    </source>
</evidence>
<evidence type="ECO:0000256" key="4">
    <source>
        <dbReference type="ARBA" id="ARBA00022525"/>
    </source>
</evidence>
<dbReference type="Gramene" id="PRQ36916">
    <property type="protein sequence ID" value="PRQ36916"/>
    <property type="gene ID" value="RchiOBHm_Chr4g0396791"/>
</dbReference>
<dbReference type="GO" id="GO:0005576">
    <property type="term" value="C:extracellular region"/>
    <property type="evidence" value="ECO:0007669"/>
    <property type="project" value="UniProtKB-SubCell"/>
</dbReference>
<comment type="subcellular location">
    <subcellularLocation>
        <location evidence="1 6">Secreted</location>
    </subcellularLocation>
</comment>
<evidence type="ECO:0000256" key="2">
    <source>
        <dbReference type="ARBA" id="ARBA00005581"/>
    </source>
</evidence>
<dbReference type="Proteomes" id="UP000238479">
    <property type="component" value="Chromosome 4"/>
</dbReference>
<proteinExistence type="inferred from homology"/>
<dbReference type="PANTHER" id="PTHR31232">
    <property type="match status" value="1"/>
</dbReference>
<dbReference type="Pfam" id="PF05938">
    <property type="entry name" value="Self-incomp_S1"/>
    <property type="match status" value="1"/>
</dbReference>
<dbReference type="PROSITE" id="PS51257">
    <property type="entry name" value="PROKAR_LIPOPROTEIN"/>
    <property type="match status" value="1"/>
</dbReference>
<dbReference type="PANTHER" id="PTHR31232:SF133">
    <property type="entry name" value="S-PROTEIN HOMOLOG"/>
    <property type="match status" value="1"/>
</dbReference>